<evidence type="ECO:0000256" key="9">
    <source>
        <dbReference type="ARBA" id="ARBA00023136"/>
    </source>
</evidence>
<dbReference type="GO" id="GO:0006886">
    <property type="term" value="P:intracellular protein transport"/>
    <property type="evidence" value="ECO:0007669"/>
    <property type="project" value="InterPro"/>
</dbReference>
<keyword evidence="7 11" id="KW-1133">Transmembrane helix</keyword>
<dbReference type="GO" id="GO:0008320">
    <property type="term" value="F:protein transmembrane transporter activity"/>
    <property type="evidence" value="ECO:0007669"/>
    <property type="project" value="TreeGrafter"/>
</dbReference>
<dbReference type="GO" id="GO:0006605">
    <property type="term" value="P:protein targeting"/>
    <property type="evidence" value="ECO:0007669"/>
    <property type="project" value="InterPro"/>
</dbReference>
<evidence type="ECO:0000313" key="12">
    <source>
        <dbReference type="Proteomes" id="UP000001819"/>
    </source>
</evidence>
<accession>A0A6I8UXF5</accession>
<keyword evidence="6" id="KW-0653">Protein transport</keyword>
<dbReference type="InParanoid" id="A0A6I8UXF5"/>
<keyword evidence="8" id="KW-0496">Mitochondrion</keyword>
<protein>
    <submittedName>
        <fullName evidence="13">Mitochondrial import receptor subunit TOM20 homolog B-like</fullName>
    </submittedName>
</protein>
<dbReference type="GO" id="GO:0016031">
    <property type="term" value="P:tRNA import into mitochondrion"/>
    <property type="evidence" value="ECO:0007669"/>
    <property type="project" value="TreeGrafter"/>
</dbReference>
<name>A0A6I8UXF5_DROPS</name>
<dbReference type="Proteomes" id="UP000001819">
    <property type="component" value="Chromosome 4"/>
</dbReference>
<comment type="similarity">
    <text evidence="2">Belongs to the Tom20 family.</text>
</comment>
<dbReference type="PANTHER" id="PTHR12430">
    <property type="entry name" value="MITOCHONDRIAL IMPORT RECEPTOR SUBUNIT TOM20"/>
    <property type="match status" value="1"/>
</dbReference>
<comment type="subcellular location">
    <subcellularLocation>
        <location evidence="1">Mitochondrion outer membrane</location>
        <topology evidence="1">Single-pass membrane protein</topology>
    </subcellularLocation>
</comment>
<feature type="region of interest" description="Disordered" evidence="10">
    <location>
        <begin position="44"/>
        <end position="67"/>
    </location>
</feature>
<dbReference type="PANTHER" id="PTHR12430:SF0">
    <property type="entry name" value="TRANSLOCASE OF OUTER MITOCHONDRIAL MEMBRANE 20"/>
    <property type="match status" value="1"/>
</dbReference>
<evidence type="ECO:0000256" key="4">
    <source>
        <dbReference type="ARBA" id="ARBA00022692"/>
    </source>
</evidence>
<dbReference type="ExpressionAtlas" id="A0A6I8UXF5">
    <property type="expression patterns" value="baseline"/>
</dbReference>
<keyword evidence="5" id="KW-1000">Mitochondrion outer membrane</keyword>
<keyword evidence="3" id="KW-0813">Transport</keyword>
<evidence type="ECO:0000256" key="10">
    <source>
        <dbReference type="SAM" id="MobiDB-lite"/>
    </source>
</evidence>
<evidence type="ECO:0000256" key="3">
    <source>
        <dbReference type="ARBA" id="ARBA00022448"/>
    </source>
</evidence>
<dbReference type="KEGG" id="dpo:6902917"/>
<feature type="region of interest" description="Disordered" evidence="10">
    <location>
        <begin position="167"/>
        <end position="201"/>
    </location>
</feature>
<evidence type="ECO:0000256" key="8">
    <source>
        <dbReference type="ARBA" id="ARBA00023128"/>
    </source>
</evidence>
<dbReference type="InterPro" id="IPR002056">
    <property type="entry name" value="MAS20"/>
</dbReference>
<dbReference type="Gene3D" id="1.20.960.10">
    <property type="entry name" value="Mitochondrial outer membrane translocase complex, subunit Tom20 domain"/>
    <property type="match status" value="1"/>
</dbReference>
<keyword evidence="4 11" id="KW-0812">Transmembrane</keyword>
<evidence type="ECO:0000313" key="13">
    <source>
        <dbReference type="RefSeq" id="XP_002132647.2"/>
    </source>
</evidence>
<keyword evidence="12" id="KW-1185">Reference proteome</keyword>
<evidence type="ECO:0000256" key="6">
    <source>
        <dbReference type="ARBA" id="ARBA00022927"/>
    </source>
</evidence>
<proteinExistence type="inferred from homology"/>
<organism evidence="12 13">
    <name type="scientific">Drosophila pseudoobscura pseudoobscura</name>
    <name type="common">Fruit fly</name>
    <dbReference type="NCBI Taxonomy" id="46245"/>
    <lineage>
        <taxon>Eukaryota</taxon>
        <taxon>Metazoa</taxon>
        <taxon>Ecdysozoa</taxon>
        <taxon>Arthropoda</taxon>
        <taxon>Hexapoda</taxon>
        <taxon>Insecta</taxon>
        <taxon>Pterygota</taxon>
        <taxon>Neoptera</taxon>
        <taxon>Endopterygota</taxon>
        <taxon>Diptera</taxon>
        <taxon>Brachycera</taxon>
        <taxon>Muscomorpha</taxon>
        <taxon>Ephydroidea</taxon>
        <taxon>Drosophilidae</taxon>
        <taxon>Drosophila</taxon>
        <taxon>Sophophora</taxon>
    </lineage>
</organism>
<reference evidence="13" key="1">
    <citation type="submission" date="2025-08" db="UniProtKB">
        <authorList>
            <consortium name="RefSeq"/>
        </authorList>
    </citation>
    <scope>IDENTIFICATION</scope>
    <source>
        <strain evidence="13">MV-25-SWS-2005</strain>
        <tissue evidence="13">Whole body</tissue>
    </source>
</reference>
<evidence type="ECO:0000256" key="11">
    <source>
        <dbReference type="SAM" id="Phobius"/>
    </source>
</evidence>
<evidence type="ECO:0000256" key="7">
    <source>
        <dbReference type="ARBA" id="ARBA00022989"/>
    </source>
</evidence>
<dbReference type="GO" id="GO:0030943">
    <property type="term" value="F:mitochondrion targeting sequence binding"/>
    <property type="evidence" value="ECO:0007669"/>
    <property type="project" value="TreeGrafter"/>
</dbReference>
<dbReference type="GO" id="GO:0005742">
    <property type="term" value="C:mitochondrial outer membrane translocase complex"/>
    <property type="evidence" value="ECO:0007669"/>
    <property type="project" value="InterPro"/>
</dbReference>
<dbReference type="GO" id="GO:0030150">
    <property type="term" value="P:protein import into mitochondrial matrix"/>
    <property type="evidence" value="ECO:0007669"/>
    <property type="project" value="TreeGrafter"/>
</dbReference>
<dbReference type="InterPro" id="IPR023392">
    <property type="entry name" value="Tom20_dom_sf"/>
</dbReference>
<evidence type="ECO:0000256" key="2">
    <source>
        <dbReference type="ARBA" id="ARBA00005792"/>
    </source>
</evidence>
<feature type="compositionally biased region" description="Acidic residues" evidence="10">
    <location>
        <begin position="51"/>
        <end position="67"/>
    </location>
</feature>
<dbReference type="PRINTS" id="PR00351">
    <property type="entry name" value="OM20RECEPTOR"/>
</dbReference>
<dbReference type="SUPFAM" id="SSF47157">
    <property type="entry name" value="Mitochondrial import receptor subunit Tom20"/>
    <property type="match status" value="1"/>
</dbReference>
<sequence>MLSVNLFLLITSGVSFVGYCLFFDRKRLADPEYKRKLHERRLQKATREDQALEEEEEEEPEFGDDEQAVVSQQQYQHRLQLETFIWMSAVRCLEHPTILKRMFESEVQLGDRLLQDGRMDEALAHLANAILLCKQPVVLLQSLQKTMPKELIHPLIIRVSELLEESHHQENDREDQEAAFSSSDSDEWISDGNVPQPHMVG</sequence>
<evidence type="ECO:0000256" key="1">
    <source>
        <dbReference type="ARBA" id="ARBA00004572"/>
    </source>
</evidence>
<keyword evidence="9 11" id="KW-0472">Membrane</keyword>
<dbReference type="Pfam" id="PF02064">
    <property type="entry name" value="MAS20"/>
    <property type="match status" value="1"/>
</dbReference>
<feature type="transmembrane region" description="Helical" evidence="11">
    <location>
        <begin position="6"/>
        <end position="24"/>
    </location>
</feature>
<evidence type="ECO:0000256" key="5">
    <source>
        <dbReference type="ARBA" id="ARBA00022787"/>
    </source>
</evidence>
<gene>
    <name evidence="13" type="primary">LOC6902917</name>
</gene>
<dbReference type="AlphaFoldDB" id="A0A6I8UXF5"/>
<dbReference type="RefSeq" id="XP_002132647.2">
    <property type="nucleotide sequence ID" value="XM_002132611.3"/>
</dbReference>